<dbReference type="InterPro" id="IPR004193">
    <property type="entry name" value="Glyco_hydro_13_N"/>
</dbReference>
<feature type="domain" description="Glycosyl hydrolase family 13 catalytic" evidence="9">
    <location>
        <begin position="134"/>
        <end position="487"/>
    </location>
</feature>
<gene>
    <name evidence="10" type="ORF">HNQ47_000584</name>
</gene>
<dbReference type="SUPFAM" id="SSF81296">
    <property type="entry name" value="E set domains"/>
    <property type="match status" value="1"/>
</dbReference>
<evidence type="ECO:0000256" key="1">
    <source>
        <dbReference type="ARBA" id="ARBA00002953"/>
    </source>
</evidence>
<dbReference type="Proteomes" id="UP000539953">
    <property type="component" value="Unassembled WGS sequence"/>
</dbReference>
<dbReference type="Gene3D" id="2.60.40.1180">
    <property type="entry name" value="Golgi alpha-mannosidase II"/>
    <property type="match status" value="1"/>
</dbReference>
<evidence type="ECO:0000256" key="6">
    <source>
        <dbReference type="ARBA" id="ARBA00023277"/>
    </source>
</evidence>
<dbReference type="PANTHER" id="PTHR43651:SF3">
    <property type="entry name" value="1,4-ALPHA-GLUCAN-BRANCHING ENZYME"/>
    <property type="match status" value="1"/>
</dbReference>
<evidence type="ECO:0000256" key="2">
    <source>
        <dbReference type="ARBA" id="ARBA00004964"/>
    </source>
</evidence>
<reference evidence="10 11" key="1">
    <citation type="submission" date="2020-08" db="EMBL/GenBank/DDBJ databases">
        <title>Genomic Encyclopedia of Type Strains, Phase IV (KMG-IV): sequencing the most valuable type-strain genomes for metagenomic binning, comparative biology and taxonomic classification.</title>
        <authorList>
            <person name="Goeker M."/>
        </authorList>
    </citation>
    <scope>NUCLEOTIDE SEQUENCE [LARGE SCALE GENOMIC DNA]</scope>
    <source>
        <strain evidence="10 11">DSM 25799</strain>
    </source>
</reference>
<evidence type="ECO:0000256" key="8">
    <source>
        <dbReference type="PIRSR" id="PIRSR000463-1"/>
    </source>
</evidence>
<protein>
    <recommendedName>
        <fullName evidence="7">1,4-alpha-glucan branching enzyme</fullName>
        <ecNumber evidence="7">2.4.1.18</ecNumber>
    </recommendedName>
</protein>
<dbReference type="SUPFAM" id="SSF51445">
    <property type="entry name" value="(Trans)glycosidases"/>
    <property type="match status" value="1"/>
</dbReference>
<dbReference type="GO" id="GO:0005978">
    <property type="term" value="P:glycogen biosynthetic process"/>
    <property type="evidence" value="ECO:0007669"/>
    <property type="project" value="UniProtKB-UniRule"/>
</dbReference>
<comment type="pathway">
    <text evidence="2">Glycan biosynthesis; glycogen biosynthesis.</text>
</comment>
<dbReference type="SMART" id="SM00642">
    <property type="entry name" value="Aamy"/>
    <property type="match status" value="1"/>
</dbReference>
<keyword evidence="6" id="KW-0119">Carbohydrate metabolism</keyword>
<dbReference type="Gene3D" id="3.20.20.80">
    <property type="entry name" value="Glycosidases"/>
    <property type="match status" value="1"/>
</dbReference>
<dbReference type="Pfam" id="PF02922">
    <property type="entry name" value="CBM_48"/>
    <property type="match status" value="1"/>
</dbReference>
<dbReference type="GO" id="GO:0004553">
    <property type="term" value="F:hydrolase activity, hydrolyzing O-glycosyl compounds"/>
    <property type="evidence" value="ECO:0007669"/>
    <property type="project" value="InterPro"/>
</dbReference>
<dbReference type="AlphaFoldDB" id="A0A7W8CVX5"/>
<dbReference type="UniPathway" id="UPA00164"/>
<feature type="active site" description="Proton donor" evidence="8">
    <location>
        <position position="335"/>
    </location>
</feature>
<dbReference type="PANTHER" id="PTHR43651">
    <property type="entry name" value="1,4-ALPHA-GLUCAN-BRANCHING ENZYME"/>
    <property type="match status" value="1"/>
</dbReference>
<keyword evidence="4 10" id="KW-0328">Glycosyltransferase</keyword>
<dbReference type="NCBIfam" id="TIGR01515">
    <property type="entry name" value="branching_enzym"/>
    <property type="match status" value="1"/>
</dbReference>
<evidence type="ECO:0000313" key="11">
    <source>
        <dbReference type="Proteomes" id="UP000539953"/>
    </source>
</evidence>
<feature type="active site" description="Nucleophile" evidence="8">
    <location>
        <position position="292"/>
    </location>
</feature>
<evidence type="ECO:0000259" key="9">
    <source>
        <dbReference type="SMART" id="SM00642"/>
    </source>
</evidence>
<accession>A0A7W8CVX5</accession>
<comment type="caution">
    <text evidence="10">The sequence shown here is derived from an EMBL/GenBank/DDBJ whole genome shotgun (WGS) entry which is preliminary data.</text>
</comment>
<organism evidence="10 11">
    <name type="scientific">Catenisphaera adipataccumulans</name>
    <dbReference type="NCBI Taxonomy" id="700500"/>
    <lineage>
        <taxon>Bacteria</taxon>
        <taxon>Bacillati</taxon>
        <taxon>Bacillota</taxon>
        <taxon>Erysipelotrichia</taxon>
        <taxon>Erysipelotrichales</taxon>
        <taxon>Erysipelotrichaceae</taxon>
        <taxon>Catenisphaera</taxon>
    </lineage>
</organism>
<evidence type="ECO:0000256" key="7">
    <source>
        <dbReference type="NCBIfam" id="TIGR01515"/>
    </source>
</evidence>
<dbReference type="GO" id="GO:0005829">
    <property type="term" value="C:cytosol"/>
    <property type="evidence" value="ECO:0007669"/>
    <property type="project" value="TreeGrafter"/>
</dbReference>
<dbReference type="NCBIfam" id="NF008967">
    <property type="entry name" value="PRK12313.1"/>
    <property type="match status" value="1"/>
</dbReference>
<comment type="function">
    <text evidence="1">Catalyzes the formation of the alpha-1,6-glucosidic linkages in glycogen by scission of a 1,4-alpha-linked oligosaccharide from growing alpha-1,4-glucan chains and the subsequent attachment of the oligosaccharide to the alpha-1,6 position.</text>
</comment>
<dbReference type="RefSeq" id="WP_183327363.1">
    <property type="nucleotide sequence ID" value="NZ_JACHHK010000002.1"/>
</dbReference>
<name>A0A7W8CVX5_9FIRM</name>
<proteinExistence type="predicted"/>
<evidence type="ECO:0000256" key="4">
    <source>
        <dbReference type="ARBA" id="ARBA00022676"/>
    </source>
</evidence>
<dbReference type="InterPro" id="IPR013780">
    <property type="entry name" value="Glyco_hydro_b"/>
</dbReference>
<dbReference type="PIRSF" id="PIRSF000463">
    <property type="entry name" value="GlgB"/>
    <property type="match status" value="1"/>
</dbReference>
<dbReference type="InterPro" id="IPR017853">
    <property type="entry name" value="GH"/>
</dbReference>
<keyword evidence="3" id="KW-0321">Glycogen metabolism</keyword>
<dbReference type="InterPro" id="IPR013783">
    <property type="entry name" value="Ig-like_fold"/>
</dbReference>
<evidence type="ECO:0000256" key="5">
    <source>
        <dbReference type="ARBA" id="ARBA00023056"/>
    </source>
</evidence>
<dbReference type="CDD" id="cd02855">
    <property type="entry name" value="E_set_GBE_prok_N"/>
    <property type="match status" value="1"/>
</dbReference>
<dbReference type="SUPFAM" id="SSF51011">
    <property type="entry name" value="Glycosyl hydrolase domain"/>
    <property type="match status" value="1"/>
</dbReference>
<evidence type="ECO:0000256" key="3">
    <source>
        <dbReference type="ARBA" id="ARBA00022600"/>
    </source>
</evidence>
<dbReference type="GO" id="GO:0003844">
    <property type="term" value="F:1,4-alpha-glucan branching enzyme activity"/>
    <property type="evidence" value="ECO:0007669"/>
    <property type="project" value="UniProtKB-UniRule"/>
</dbReference>
<dbReference type="InterPro" id="IPR044143">
    <property type="entry name" value="GlgB_N_E_set_prok"/>
</dbReference>
<dbReference type="EC" id="2.4.1.18" evidence="7"/>
<evidence type="ECO:0000313" key="10">
    <source>
        <dbReference type="EMBL" id="MBB5182565.1"/>
    </source>
</evidence>
<dbReference type="Gene3D" id="2.60.40.10">
    <property type="entry name" value="Immunoglobulins"/>
    <property type="match status" value="1"/>
</dbReference>
<dbReference type="Pfam" id="PF00128">
    <property type="entry name" value="Alpha-amylase"/>
    <property type="match status" value="1"/>
</dbReference>
<sequence>MNKQDFYIGKAFDAYTYFGAHPTADGVVFRTYAPQAQKIAVIGDFTDWHEEEMTQDGLSGIWSLLNGNAKVGQKYKYVVYGANGRVEHCDPYGFGMELRPDFASVIRDLSFEFSDEEWMKKRSRNFGDPMNIYEIHFGSWKHKTDAKDGWYEYDELADDLIEYCHRHHFTHVEFMPLNEYPFDGSWGYQSTGYFSPTSRYGTARQLQTLIDRLHKANIGAIIDFVPAHFATDSYGLKRFDGSELYEYPASDVGNSEWGTCNFIYSRYEVCSFLQSAANYWLTEYHFDGIRMDAVSRLIYWMGDENRGVNPRSIEFIKRMNAGLHTLHPTAMLIAEDSTAYPNVTKPVDQDGLGFDYKWDLGWMNDTLDYIMKTSEERKSLSERLTFSMYYYYNERYLLPLSHDEVVHGKRTIVDKIYGNYEEKFAQARVLYMYMMMHPGKKLNFMGNEIGMFREWDEEKEPDWFLLKYPMHDSFNKYMQELGRIYTSTPQLYEWDDDNQGFEWLTINENGNNVFGIKRSCGEGKPVAALFNFSDQKGHHHDKDKWVVTLNSDWEEFSGSTKRPPADINVPSTDGFDLAPFSALYLVME</sequence>
<dbReference type="InterPro" id="IPR006047">
    <property type="entry name" value="GH13_cat_dom"/>
</dbReference>
<dbReference type="InterPro" id="IPR006407">
    <property type="entry name" value="GlgB"/>
</dbReference>
<dbReference type="CDD" id="cd11322">
    <property type="entry name" value="AmyAc_Glg_BE"/>
    <property type="match status" value="1"/>
</dbReference>
<keyword evidence="10" id="KW-0808">Transferase</keyword>
<dbReference type="EMBL" id="JACHHK010000002">
    <property type="protein sequence ID" value="MBB5182565.1"/>
    <property type="molecule type" value="Genomic_DNA"/>
</dbReference>
<dbReference type="InterPro" id="IPR037439">
    <property type="entry name" value="Branching_enzy"/>
</dbReference>
<keyword evidence="5" id="KW-0320">Glycogen biosynthesis</keyword>
<dbReference type="InterPro" id="IPR014756">
    <property type="entry name" value="Ig_E-set"/>
</dbReference>
<keyword evidence="11" id="KW-1185">Reference proteome</keyword>